<dbReference type="InterPro" id="IPR000835">
    <property type="entry name" value="HTH_MarR-typ"/>
</dbReference>
<proteinExistence type="predicted"/>
<dbReference type="InterPro" id="IPR039422">
    <property type="entry name" value="MarR/SlyA-like"/>
</dbReference>
<comment type="caution">
    <text evidence="3">The sequence shown here is derived from an EMBL/GenBank/DDBJ whole genome shotgun (WGS) entry which is preliminary data.</text>
</comment>
<name>A0ABP7GJS3_9MICO</name>
<feature type="compositionally biased region" description="Low complexity" evidence="1">
    <location>
        <begin position="9"/>
        <end position="20"/>
    </location>
</feature>
<gene>
    <name evidence="3" type="ORF">GCM10022240_18300</name>
</gene>
<dbReference type="SUPFAM" id="SSF46785">
    <property type="entry name" value="Winged helix' DNA-binding domain"/>
    <property type="match status" value="1"/>
</dbReference>
<dbReference type="EMBL" id="BAABAF010000006">
    <property type="protein sequence ID" value="GAA3766141.1"/>
    <property type="molecule type" value="Genomic_DNA"/>
</dbReference>
<dbReference type="SMART" id="SM00347">
    <property type="entry name" value="HTH_MARR"/>
    <property type="match status" value="1"/>
</dbReference>
<dbReference type="Gene3D" id="1.10.10.10">
    <property type="entry name" value="Winged helix-like DNA-binding domain superfamily/Winged helix DNA-binding domain"/>
    <property type="match status" value="1"/>
</dbReference>
<dbReference type="InterPro" id="IPR036390">
    <property type="entry name" value="WH_DNA-bd_sf"/>
</dbReference>
<evidence type="ECO:0000256" key="1">
    <source>
        <dbReference type="SAM" id="MobiDB-lite"/>
    </source>
</evidence>
<sequence>MTTADAAEHAPAAGADPAPGGHREAVRELESAFTLLFTQLRRAYAQAADAVSPGMLPGTFKVLTMIDQIGPVSASTLAERMEQDKGLISRAVTELEGLGLIERTPDPADGRIRLISLSAPGRERYEAVRFPFVDQLEGAMIEWPLASIERLTGLLRALATTIVPRAV</sequence>
<feature type="region of interest" description="Disordered" evidence="1">
    <location>
        <begin position="1"/>
        <end position="23"/>
    </location>
</feature>
<reference evidence="4" key="1">
    <citation type="journal article" date="2019" name="Int. J. Syst. Evol. Microbiol.">
        <title>The Global Catalogue of Microorganisms (GCM) 10K type strain sequencing project: providing services to taxonomists for standard genome sequencing and annotation.</title>
        <authorList>
            <consortium name="The Broad Institute Genomics Platform"/>
            <consortium name="The Broad Institute Genome Sequencing Center for Infectious Disease"/>
            <person name="Wu L."/>
            <person name="Ma J."/>
        </authorList>
    </citation>
    <scope>NUCLEOTIDE SEQUENCE [LARGE SCALE GENOMIC DNA]</scope>
    <source>
        <strain evidence="4">JCM 16950</strain>
    </source>
</reference>
<evidence type="ECO:0000313" key="4">
    <source>
        <dbReference type="Proteomes" id="UP001500540"/>
    </source>
</evidence>
<accession>A0ABP7GJS3</accession>
<evidence type="ECO:0000313" key="3">
    <source>
        <dbReference type="EMBL" id="GAA3766141.1"/>
    </source>
</evidence>
<dbReference type="PROSITE" id="PS50995">
    <property type="entry name" value="HTH_MARR_2"/>
    <property type="match status" value="1"/>
</dbReference>
<dbReference type="PANTHER" id="PTHR33164:SF57">
    <property type="entry name" value="MARR-FAMILY TRANSCRIPTIONAL REGULATOR"/>
    <property type="match status" value="1"/>
</dbReference>
<dbReference type="PANTHER" id="PTHR33164">
    <property type="entry name" value="TRANSCRIPTIONAL REGULATOR, MARR FAMILY"/>
    <property type="match status" value="1"/>
</dbReference>
<evidence type="ECO:0000259" key="2">
    <source>
        <dbReference type="PROSITE" id="PS50995"/>
    </source>
</evidence>
<keyword evidence="4" id="KW-1185">Reference proteome</keyword>
<protein>
    <recommendedName>
        <fullName evidence="2">HTH marR-type domain-containing protein</fullName>
    </recommendedName>
</protein>
<dbReference type="RefSeq" id="WP_344782789.1">
    <property type="nucleotide sequence ID" value="NZ_BAABAF010000006.1"/>
</dbReference>
<feature type="domain" description="HTH marR-type" evidence="2">
    <location>
        <begin position="22"/>
        <end position="160"/>
    </location>
</feature>
<dbReference type="Pfam" id="PF01047">
    <property type="entry name" value="MarR"/>
    <property type="match status" value="1"/>
</dbReference>
<dbReference type="InterPro" id="IPR036388">
    <property type="entry name" value="WH-like_DNA-bd_sf"/>
</dbReference>
<organism evidence="3 4">
    <name type="scientific">Microbacterium kribbense</name>
    <dbReference type="NCBI Taxonomy" id="433645"/>
    <lineage>
        <taxon>Bacteria</taxon>
        <taxon>Bacillati</taxon>
        <taxon>Actinomycetota</taxon>
        <taxon>Actinomycetes</taxon>
        <taxon>Micrococcales</taxon>
        <taxon>Microbacteriaceae</taxon>
        <taxon>Microbacterium</taxon>
    </lineage>
</organism>
<dbReference type="Proteomes" id="UP001500540">
    <property type="component" value="Unassembled WGS sequence"/>
</dbReference>